<name>A0A6A4HSJ8_9AGAR</name>
<proteinExistence type="predicted"/>
<evidence type="ECO:0008006" key="6">
    <source>
        <dbReference type="Google" id="ProtNLM"/>
    </source>
</evidence>
<keyword evidence="5" id="KW-1185">Reference proteome</keyword>
<evidence type="ECO:0000256" key="2">
    <source>
        <dbReference type="SAM" id="Phobius"/>
    </source>
</evidence>
<feature type="compositionally biased region" description="Basic and acidic residues" evidence="1">
    <location>
        <begin position="200"/>
        <end position="211"/>
    </location>
</feature>
<protein>
    <recommendedName>
        <fullName evidence="6">Mid2 domain-containing protein</fullName>
    </recommendedName>
</protein>
<feature type="chain" id="PRO_5025625208" description="Mid2 domain-containing protein" evidence="3">
    <location>
        <begin position="26"/>
        <end position="254"/>
    </location>
</feature>
<keyword evidence="2" id="KW-1133">Transmembrane helix</keyword>
<feature type="region of interest" description="Disordered" evidence="1">
    <location>
        <begin position="125"/>
        <end position="158"/>
    </location>
</feature>
<accession>A0A6A4HSJ8</accession>
<keyword evidence="3" id="KW-0732">Signal</keyword>
<keyword evidence="2" id="KW-0812">Transmembrane</keyword>
<dbReference type="Proteomes" id="UP000799118">
    <property type="component" value="Unassembled WGS sequence"/>
</dbReference>
<gene>
    <name evidence="4" type="ORF">BT96DRAFT_1018557</name>
</gene>
<dbReference type="EMBL" id="ML769453">
    <property type="protein sequence ID" value="KAE9400731.1"/>
    <property type="molecule type" value="Genomic_DNA"/>
</dbReference>
<feature type="transmembrane region" description="Helical" evidence="2">
    <location>
        <begin position="167"/>
        <end position="189"/>
    </location>
</feature>
<evidence type="ECO:0000313" key="4">
    <source>
        <dbReference type="EMBL" id="KAE9400731.1"/>
    </source>
</evidence>
<feature type="signal peptide" evidence="3">
    <location>
        <begin position="1"/>
        <end position="25"/>
    </location>
</feature>
<reference evidence="4" key="1">
    <citation type="journal article" date="2019" name="Environ. Microbiol.">
        <title>Fungal ecological strategies reflected in gene transcription - a case study of two litter decomposers.</title>
        <authorList>
            <person name="Barbi F."/>
            <person name="Kohler A."/>
            <person name="Barry K."/>
            <person name="Baskaran P."/>
            <person name="Daum C."/>
            <person name="Fauchery L."/>
            <person name="Ihrmark K."/>
            <person name="Kuo A."/>
            <person name="LaButti K."/>
            <person name="Lipzen A."/>
            <person name="Morin E."/>
            <person name="Grigoriev I.V."/>
            <person name="Henrissat B."/>
            <person name="Lindahl B."/>
            <person name="Martin F."/>
        </authorList>
    </citation>
    <scope>NUCLEOTIDE SEQUENCE</scope>
    <source>
        <strain evidence="4">JB14</strain>
    </source>
</reference>
<organism evidence="4 5">
    <name type="scientific">Gymnopus androsaceus JB14</name>
    <dbReference type="NCBI Taxonomy" id="1447944"/>
    <lineage>
        <taxon>Eukaryota</taxon>
        <taxon>Fungi</taxon>
        <taxon>Dikarya</taxon>
        <taxon>Basidiomycota</taxon>
        <taxon>Agaricomycotina</taxon>
        <taxon>Agaricomycetes</taxon>
        <taxon>Agaricomycetidae</taxon>
        <taxon>Agaricales</taxon>
        <taxon>Marasmiineae</taxon>
        <taxon>Omphalotaceae</taxon>
        <taxon>Gymnopus</taxon>
    </lineage>
</organism>
<keyword evidence="2" id="KW-0472">Membrane</keyword>
<sequence>MPSPNKLWLGFLAVILYAPLRSTCSINFSVPNPTAPNVTVYWTRNDTDPAIWEASASWNSSTLSTNEIFNVLNSNSSQGNFSLFAPLPGNLTLHIQGFEFPNGMRMPKAISNPTTFEIPAVISPTPQATIEPGSGPSSASVVSLPSSSSSSALTSSPIASSSRTDTIIGAVVGSVAFLLIAGILLFLCLRNRRRRLERTDPPEFTRDKMVREPYTGFPPTHQSTTRDRLSTRSSLYSDDSARPLKSELVDAWAI</sequence>
<evidence type="ECO:0000313" key="5">
    <source>
        <dbReference type="Proteomes" id="UP000799118"/>
    </source>
</evidence>
<evidence type="ECO:0000256" key="3">
    <source>
        <dbReference type="SAM" id="SignalP"/>
    </source>
</evidence>
<feature type="region of interest" description="Disordered" evidence="1">
    <location>
        <begin position="200"/>
        <end position="238"/>
    </location>
</feature>
<feature type="compositionally biased region" description="Low complexity" evidence="1">
    <location>
        <begin position="132"/>
        <end position="158"/>
    </location>
</feature>
<evidence type="ECO:0000256" key="1">
    <source>
        <dbReference type="SAM" id="MobiDB-lite"/>
    </source>
</evidence>
<dbReference type="AlphaFoldDB" id="A0A6A4HSJ8"/>